<dbReference type="InterPro" id="IPR027417">
    <property type="entry name" value="P-loop_NTPase"/>
</dbReference>
<dbReference type="InterPro" id="IPR003593">
    <property type="entry name" value="AAA+_ATPase"/>
</dbReference>
<evidence type="ECO:0000313" key="10">
    <source>
        <dbReference type="EMBL" id="KAK4045017.1"/>
    </source>
</evidence>
<keyword evidence="5" id="KW-0238">DNA-binding</keyword>
<feature type="modified residue" description="4-aspartylphosphate" evidence="7">
    <location>
        <position position="308"/>
    </location>
</feature>
<evidence type="ECO:0000259" key="9">
    <source>
        <dbReference type="PROSITE" id="PS50110"/>
    </source>
</evidence>
<dbReference type="CDD" id="cd02980">
    <property type="entry name" value="TRX_Fd_family"/>
    <property type="match status" value="1"/>
</dbReference>
<dbReference type="InterPro" id="IPR011006">
    <property type="entry name" value="CheY-like_superfamily"/>
</dbReference>
<keyword evidence="4" id="KW-0805">Transcription regulation</keyword>
<evidence type="ECO:0008006" key="12">
    <source>
        <dbReference type="Google" id="ProtNLM"/>
    </source>
</evidence>
<protein>
    <recommendedName>
        <fullName evidence="12">Sigma-54-dependent Fis family transcriptional regulator</fullName>
    </recommendedName>
</protein>
<comment type="subcellular location">
    <subcellularLocation>
        <location evidence="1">Nucleus</location>
    </subcellularLocation>
</comment>
<organism evidence="10 11">
    <name type="scientific">Daphnia magna</name>
    <dbReference type="NCBI Taxonomy" id="35525"/>
    <lineage>
        <taxon>Eukaryota</taxon>
        <taxon>Metazoa</taxon>
        <taxon>Ecdysozoa</taxon>
        <taxon>Arthropoda</taxon>
        <taxon>Crustacea</taxon>
        <taxon>Branchiopoda</taxon>
        <taxon>Diplostraca</taxon>
        <taxon>Cladocera</taxon>
        <taxon>Anomopoda</taxon>
        <taxon>Daphniidae</taxon>
        <taxon>Daphnia</taxon>
    </lineage>
</organism>
<evidence type="ECO:0000256" key="6">
    <source>
        <dbReference type="ARBA" id="ARBA00023163"/>
    </source>
</evidence>
<evidence type="ECO:0000256" key="4">
    <source>
        <dbReference type="ARBA" id="ARBA00023015"/>
    </source>
</evidence>
<dbReference type="CDD" id="cd00009">
    <property type="entry name" value="AAA"/>
    <property type="match status" value="1"/>
</dbReference>
<keyword evidence="11" id="KW-1185">Reference proteome</keyword>
<dbReference type="InterPro" id="IPR025662">
    <property type="entry name" value="Sigma_54_int_dom_ATP-bd_1"/>
</dbReference>
<dbReference type="SUPFAM" id="SSF52833">
    <property type="entry name" value="Thioredoxin-like"/>
    <property type="match status" value="1"/>
</dbReference>
<evidence type="ECO:0000256" key="3">
    <source>
        <dbReference type="ARBA" id="ARBA00022840"/>
    </source>
</evidence>
<dbReference type="InterPro" id="IPR036249">
    <property type="entry name" value="Thioredoxin-like_sf"/>
</dbReference>
<dbReference type="Pfam" id="PF00158">
    <property type="entry name" value="Sigma54_activat"/>
    <property type="match status" value="1"/>
</dbReference>
<dbReference type="Gene3D" id="3.40.50.2300">
    <property type="match status" value="1"/>
</dbReference>
<dbReference type="Gene3D" id="1.10.8.60">
    <property type="match status" value="1"/>
</dbReference>
<dbReference type="EMBL" id="JAOYFB010000041">
    <property type="protein sequence ID" value="KAK4045017.1"/>
    <property type="molecule type" value="Genomic_DNA"/>
</dbReference>
<dbReference type="PROSITE" id="PS00676">
    <property type="entry name" value="SIGMA54_INTERACT_2"/>
    <property type="match status" value="1"/>
</dbReference>
<evidence type="ECO:0000256" key="7">
    <source>
        <dbReference type="PROSITE-ProRule" id="PRU00169"/>
    </source>
</evidence>
<dbReference type="SMART" id="SM00382">
    <property type="entry name" value="AAA"/>
    <property type="match status" value="1"/>
</dbReference>
<dbReference type="InterPro" id="IPR058031">
    <property type="entry name" value="AAA_lid_NorR"/>
</dbReference>
<evidence type="ECO:0000259" key="8">
    <source>
        <dbReference type="PROSITE" id="PS50045"/>
    </source>
</evidence>
<dbReference type="InterPro" id="IPR002078">
    <property type="entry name" value="Sigma_54_int"/>
</dbReference>
<dbReference type="PROSITE" id="PS00675">
    <property type="entry name" value="SIGMA54_INTERACT_1"/>
    <property type="match status" value="1"/>
</dbReference>
<dbReference type="InterPro" id="IPR002197">
    <property type="entry name" value="HTH_Fis"/>
</dbReference>
<name>A0ABR0B8X3_9CRUS</name>
<dbReference type="Gene3D" id="1.10.10.60">
    <property type="entry name" value="Homeodomain-like"/>
    <property type="match status" value="1"/>
</dbReference>
<proteinExistence type="predicted"/>
<dbReference type="SUPFAM" id="SSF52540">
    <property type="entry name" value="P-loop containing nucleoside triphosphate hydrolases"/>
    <property type="match status" value="1"/>
</dbReference>
<sequence length="702" mass="77373">MPHRETYFFVCTNRRKEDDPRGSCAGRGAEDLVPALKASLAKRGAAKALRACASTCLDLCEVGAVILQEPAHIVYGAVSAGDIEEIVDAALAGKVVERLRVAPVRGVTMLGFRFSERFTGQFYRLTAPLEPTDAVLDIEIVCFDLLDFLRTRTAVLRGTFSVGNFAASQHVEGEVRIRFATEGKAGYSFWFLGNDGMRYRLLGEKDAHVSRGTASFTELPMSVFDDRGRELGRIEFAFPFREEGARVLKSIRVLAPEFALLVVDDERSNLESIEKIFVREGVRVFTAPDARSALELVRTQNIHVVLTDLMMPGTTGVDLLRAVKQLRPEVEVVLMTAFGTVESAVAAMKEGAYDFVEKPLKRVPIVKSVRKAAERGRLLAENRSLRAEVERLTHRDIVGQAPNFRRVIDVAQQAAPSQATVLLLGESGTGKELVARLVHERSARSKGPFGAVNCAALPESSLESELFGHSRGAFTGAVAKKDGRFAKAEGGTLFLDEIGELSPHVQVKLLRVLQEGEYAPVGGDTVKADVRIVAATNRDLSAEVKNGRFREDLFYRLNVIAVTCPPLRAPREDIPLLVDHFLALYSAKNHRTRLTGSRGALDALLGYAWPGNIRELENVIERAVVLARADVMEVADLPDYLQKRSEVFGENLQFTLGTPLAEIEERVLRETLRHTKGDKQLAAQLLGISVRTIYRKIDGRDD</sequence>
<evidence type="ECO:0000313" key="11">
    <source>
        <dbReference type="Proteomes" id="UP001234178"/>
    </source>
</evidence>
<dbReference type="PROSITE" id="PS50045">
    <property type="entry name" value="SIGMA54_INTERACT_4"/>
    <property type="match status" value="1"/>
</dbReference>
<dbReference type="InterPro" id="IPR001789">
    <property type="entry name" value="Sig_transdc_resp-reg_receiver"/>
</dbReference>
<feature type="domain" description="Sigma-54 factor interaction" evidence="8">
    <location>
        <begin position="397"/>
        <end position="625"/>
    </location>
</feature>
<dbReference type="SUPFAM" id="SSF46689">
    <property type="entry name" value="Homeodomain-like"/>
    <property type="match status" value="1"/>
</dbReference>
<evidence type="ECO:0000256" key="5">
    <source>
        <dbReference type="ARBA" id="ARBA00023125"/>
    </source>
</evidence>
<dbReference type="InterPro" id="IPR025944">
    <property type="entry name" value="Sigma_54_int_dom_CS"/>
</dbReference>
<dbReference type="InterPro" id="IPR025943">
    <property type="entry name" value="Sigma_54_int_dom_ATP-bd_2"/>
</dbReference>
<dbReference type="SUPFAM" id="SSF52172">
    <property type="entry name" value="CheY-like"/>
    <property type="match status" value="1"/>
</dbReference>
<dbReference type="PANTHER" id="PTHR32071">
    <property type="entry name" value="TRANSCRIPTIONAL REGULATORY PROTEIN"/>
    <property type="match status" value="1"/>
</dbReference>
<reference evidence="10 11" key="1">
    <citation type="journal article" date="2023" name="Nucleic Acids Res.">
        <title>The hologenome of Daphnia magna reveals possible DNA methylation and microbiome-mediated evolution of the host genome.</title>
        <authorList>
            <person name="Chaturvedi A."/>
            <person name="Li X."/>
            <person name="Dhandapani V."/>
            <person name="Marshall H."/>
            <person name="Kissane S."/>
            <person name="Cuenca-Cambronero M."/>
            <person name="Asole G."/>
            <person name="Calvet F."/>
            <person name="Ruiz-Romero M."/>
            <person name="Marangio P."/>
            <person name="Guigo R."/>
            <person name="Rago D."/>
            <person name="Mirbahai L."/>
            <person name="Eastwood N."/>
            <person name="Colbourne J.K."/>
            <person name="Zhou J."/>
            <person name="Mallon E."/>
            <person name="Orsini L."/>
        </authorList>
    </citation>
    <scope>NUCLEOTIDE SEQUENCE [LARGE SCALE GENOMIC DNA]</scope>
    <source>
        <strain evidence="10">LRV0_1</strain>
    </source>
</reference>
<accession>A0ABR0B8X3</accession>
<dbReference type="Pfam" id="PF00072">
    <property type="entry name" value="Response_reg"/>
    <property type="match status" value="1"/>
</dbReference>
<dbReference type="InterPro" id="IPR009057">
    <property type="entry name" value="Homeodomain-like_sf"/>
</dbReference>
<keyword evidence="6" id="KW-0804">Transcription</keyword>
<keyword evidence="7" id="KW-0597">Phosphoprotein</keyword>
<dbReference type="PROSITE" id="PS00688">
    <property type="entry name" value="SIGMA54_INTERACT_3"/>
    <property type="match status" value="1"/>
</dbReference>
<evidence type="ECO:0000256" key="1">
    <source>
        <dbReference type="ARBA" id="ARBA00004123"/>
    </source>
</evidence>
<comment type="caution">
    <text evidence="10">The sequence shown here is derived from an EMBL/GenBank/DDBJ whole genome shotgun (WGS) entry which is preliminary data.</text>
</comment>
<feature type="domain" description="Response regulatory" evidence="9">
    <location>
        <begin position="259"/>
        <end position="373"/>
    </location>
</feature>
<dbReference type="Gene3D" id="3.40.50.300">
    <property type="entry name" value="P-loop containing nucleotide triphosphate hydrolases"/>
    <property type="match status" value="1"/>
</dbReference>
<evidence type="ECO:0000256" key="2">
    <source>
        <dbReference type="ARBA" id="ARBA00022741"/>
    </source>
</evidence>
<dbReference type="SMART" id="SM00448">
    <property type="entry name" value="REC"/>
    <property type="match status" value="1"/>
</dbReference>
<dbReference type="Gene3D" id="3.40.30.10">
    <property type="entry name" value="Glutaredoxin"/>
    <property type="match status" value="1"/>
</dbReference>
<dbReference type="Proteomes" id="UP001234178">
    <property type="component" value="Unassembled WGS sequence"/>
</dbReference>
<dbReference type="PROSITE" id="PS50110">
    <property type="entry name" value="RESPONSE_REGULATORY"/>
    <property type="match status" value="1"/>
</dbReference>
<dbReference type="Pfam" id="PF25601">
    <property type="entry name" value="AAA_lid_14"/>
    <property type="match status" value="1"/>
</dbReference>
<dbReference type="Pfam" id="PF02954">
    <property type="entry name" value="HTH_8"/>
    <property type="match status" value="1"/>
</dbReference>
<keyword evidence="3" id="KW-0067">ATP-binding</keyword>
<keyword evidence="2" id="KW-0547">Nucleotide-binding</keyword>
<gene>
    <name evidence="10" type="ORF">OUZ56_032424</name>
</gene>